<evidence type="ECO:0000313" key="6">
    <source>
        <dbReference type="Proteomes" id="UP000295680"/>
    </source>
</evidence>
<dbReference type="Gene3D" id="1.10.10.10">
    <property type="entry name" value="Winged helix-like DNA-binding domain superfamily/Winged helix DNA-binding domain"/>
    <property type="match status" value="1"/>
</dbReference>
<name>A0A4R2K6Y4_9PSEU</name>
<accession>A0A4R2K6Y4</accession>
<dbReference type="GO" id="GO:0006950">
    <property type="term" value="P:response to stress"/>
    <property type="evidence" value="ECO:0007669"/>
    <property type="project" value="TreeGrafter"/>
</dbReference>
<organism evidence="5 6">
    <name type="scientific">Actinocrispum wychmicini</name>
    <dbReference type="NCBI Taxonomy" id="1213861"/>
    <lineage>
        <taxon>Bacteria</taxon>
        <taxon>Bacillati</taxon>
        <taxon>Actinomycetota</taxon>
        <taxon>Actinomycetes</taxon>
        <taxon>Pseudonocardiales</taxon>
        <taxon>Pseudonocardiaceae</taxon>
        <taxon>Actinocrispum</taxon>
    </lineage>
</organism>
<keyword evidence="3" id="KW-0804">Transcription</keyword>
<dbReference type="GO" id="GO:0003677">
    <property type="term" value="F:DNA binding"/>
    <property type="evidence" value="ECO:0007669"/>
    <property type="project" value="UniProtKB-KW"/>
</dbReference>
<sequence>MEGTRGAGGLSGPLASPGYWLHQAALAWKAELDGRLRRLGLTHTQFILLATVGWLETVGGGPPGQQEVADGAGTDRQMTSRVVRTLADHGLIARLAHQSNARSLRLTLTPQGRELARQAIVIAQDVDARFFGADPAGIRDSLRGIAEKRD</sequence>
<dbReference type="OrthoDB" id="9806864at2"/>
<dbReference type="InterPro" id="IPR000835">
    <property type="entry name" value="HTH_MarR-typ"/>
</dbReference>
<proteinExistence type="predicted"/>
<dbReference type="InterPro" id="IPR036388">
    <property type="entry name" value="WH-like_DNA-bd_sf"/>
</dbReference>
<evidence type="ECO:0000313" key="5">
    <source>
        <dbReference type="EMBL" id="TCO65716.1"/>
    </source>
</evidence>
<dbReference type="SUPFAM" id="SSF46785">
    <property type="entry name" value="Winged helix' DNA-binding domain"/>
    <property type="match status" value="1"/>
</dbReference>
<dbReference type="GO" id="GO:0003700">
    <property type="term" value="F:DNA-binding transcription factor activity"/>
    <property type="evidence" value="ECO:0007669"/>
    <property type="project" value="InterPro"/>
</dbReference>
<keyword evidence="1" id="KW-0805">Transcription regulation</keyword>
<dbReference type="PANTHER" id="PTHR33164:SF64">
    <property type="entry name" value="TRANSCRIPTIONAL REGULATOR SLYA"/>
    <property type="match status" value="1"/>
</dbReference>
<evidence type="ECO:0000256" key="1">
    <source>
        <dbReference type="ARBA" id="ARBA00023015"/>
    </source>
</evidence>
<feature type="domain" description="HTH marR-type" evidence="4">
    <location>
        <begin position="14"/>
        <end position="150"/>
    </location>
</feature>
<dbReference type="RefSeq" id="WP_132112299.1">
    <property type="nucleotide sequence ID" value="NZ_SLWS01000001.1"/>
</dbReference>
<dbReference type="EMBL" id="SLWS01000001">
    <property type="protein sequence ID" value="TCO65716.1"/>
    <property type="molecule type" value="Genomic_DNA"/>
</dbReference>
<dbReference type="SMART" id="SM00347">
    <property type="entry name" value="HTH_MARR"/>
    <property type="match status" value="1"/>
</dbReference>
<keyword evidence="2 5" id="KW-0238">DNA-binding</keyword>
<keyword evidence="6" id="KW-1185">Reference proteome</keyword>
<dbReference type="PANTHER" id="PTHR33164">
    <property type="entry name" value="TRANSCRIPTIONAL REGULATOR, MARR FAMILY"/>
    <property type="match status" value="1"/>
</dbReference>
<dbReference type="InterPro" id="IPR036390">
    <property type="entry name" value="WH_DNA-bd_sf"/>
</dbReference>
<dbReference type="AlphaFoldDB" id="A0A4R2K6Y4"/>
<evidence type="ECO:0000256" key="2">
    <source>
        <dbReference type="ARBA" id="ARBA00023125"/>
    </source>
</evidence>
<dbReference type="InterPro" id="IPR039422">
    <property type="entry name" value="MarR/SlyA-like"/>
</dbReference>
<protein>
    <submittedName>
        <fullName evidence="5">DNA-binding MarR family transcriptional regulator</fullName>
    </submittedName>
</protein>
<dbReference type="Proteomes" id="UP000295680">
    <property type="component" value="Unassembled WGS sequence"/>
</dbReference>
<evidence type="ECO:0000259" key="4">
    <source>
        <dbReference type="PROSITE" id="PS50995"/>
    </source>
</evidence>
<evidence type="ECO:0000256" key="3">
    <source>
        <dbReference type="ARBA" id="ARBA00023163"/>
    </source>
</evidence>
<gene>
    <name evidence="5" type="ORF">EV192_1011508</name>
</gene>
<comment type="caution">
    <text evidence="5">The sequence shown here is derived from an EMBL/GenBank/DDBJ whole genome shotgun (WGS) entry which is preliminary data.</text>
</comment>
<dbReference type="Pfam" id="PF01047">
    <property type="entry name" value="MarR"/>
    <property type="match status" value="1"/>
</dbReference>
<dbReference type="PROSITE" id="PS50995">
    <property type="entry name" value="HTH_MARR_2"/>
    <property type="match status" value="1"/>
</dbReference>
<reference evidence="5 6" key="1">
    <citation type="submission" date="2019-03" db="EMBL/GenBank/DDBJ databases">
        <title>Genomic Encyclopedia of Type Strains, Phase IV (KMG-IV): sequencing the most valuable type-strain genomes for metagenomic binning, comparative biology and taxonomic classification.</title>
        <authorList>
            <person name="Goeker M."/>
        </authorList>
    </citation>
    <scope>NUCLEOTIDE SEQUENCE [LARGE SCALE GENOMIC DNA]</scope>
    <source>
        <strain evidence="5 6">DSM 45934</strain>
    </source>
</reference>